<dbReference type="GO" id="GO:0005506">
    <property type="term" value="F:iron ion binding"/>
    <property type="evidence" value="ECO:0007669"/>
    <property type="project" value="UniProtKB-ARBA"/>
</dbReference>
<comment type="caution">
    <text evidence="2">The sequence shown here is derived from an EMBL/GenBank/DDBJ whole genome shotgun (WGS) entry which is preliminary data.</text>
</comment>
<reference evidence="2" key="1">
    <citation type="journal article" date="2014" name="Int. J. Syst. Evol. Microbiol.">
        <title>Complete genome sequence of Corynebacterium casei LMG S-19264T (=DSM 44701T), isolated from a smear-ripened cheese.</title>
        <authorList>
            <consortium name="US DOE Joint Genome Institute (JGI-PGF)"/>
            <person name="Walter F."/>
            <person name="Albersmeier A."/>
            <person name="Kalinowski J."/>
            <person name="Ruckert C."/>
        </authorList>
    </citation>
    <scope>NUCLEOTIDE SEQUENCE</scope>
    <source>
        <strain evidence="2">CGMCC 1.15290</strain>
    </source>
</reference>
<dbReference type="PANTHER" id="PTHR20883">
    <property type="entry name" value="PHYTANOYL-COA DIOXYGENASE DOMAIN CONTAINING 1"/>
    <property type="match status" value="1"/>
</dbReference>
<keyword evidence="3" id="KW-1185">Reference proteome</keyword>
<name>A0A917MS70_9BACT</name>
<dbReference type="PANTHER" id="PTHR20883:SF48">
    <property type="entry name" value="ECTOINE DIOXYGENASE"/>
    <property type="match status" value="1"/>
</dbReference>
<comment type="cofactor">
    <cofactor evidence="1">
        <name>Fe(2+)</name>
        <dbReference type="ChEBI" id="CHEBI:29033"/>
    </cofactor>
</comment>
<sequence length="289" mass="32944">MSQFTNATFQLQKHLSNQQLNFFHKHGFLHFKNFIDKETVSLFIREVETIQAHLLHNNISKINGIPLKFGSDVNGTPLIQRLAFASQHSEALSRFLKDSRLQALLPLLGPYEGRIGENEKDGLVVNHYINTENSQFKQMGWHTDSPRDLFLGSRILPMLNVGLHLDNCTAASGGLRVLPGTHKQNLFQLLFRKKYFIDNTPDKKELGFDIEAGDLTIHDGRLWHRVQQSTLTGEASRRRVMYIPFITGALQVKHADSPTPFYHKLAQFKVSNYTSRLGLSTLKPKKLSI</sequence>
<dbReference type="AlphaFoldDB" id="A0A917MS70"/>
<dbReference type="Pfam" id="PF05721">
    <property type="entry name" value="PhyH"/>
    <property type="match status" value="1"/>
</dbReference>
<accession>A0A917MS70</accession>
<dbReference type="RefSeq" id="WP_188950672.1">
    <property type="nucleotide sequence ID" value="NZ_BMIB01000001.1"/>
</dbReference>
<dbReference type="GO" id="GO:0016706">
    <property type="term" value="F:2-oxoglutarate-dependent dioxygenase activity"/>
    <property type="evidence" value="ECO:0007669"/>
    <property type="project" value="UniProtKB-ARBA"/>
</dbReference>
<organism evidence="2 3">
    <name type="scientific">Filimonas zeae</name>
    <dbReference type="NCBI Taxonomy" id="1737353"/>
    <lineage>
        <taxon>Bacteria</taxon>
        <taxon>Pseudomonadati</taxon>
        <taxon>Bacteroidota</taxon>
        <taxon>Chitinophagia</taxon>
        <taxon>Chitinophagales</taxon>
        <taxon>Chitinophagaceae</taxon>
        <taxon>Filimonas</taxon>
    </lineage>
</organism>
<reference evidence="2" key="2">
    <citation type="submission" date="2020-09" db="EMBL/GenBank/DDBJ databases">
        <authorList>
            <person name="Sun Q."/>
            <person name="Zhou Y."/>
        </authorList>
    </citation>
    <scope>NUCLEOTIDE SEQUENCE</scope>
    <source>
        <strain evidence="2">CGMCC 1.15290</strain>
    </source>
</reference>
<dbReference type="Gene3D" id="2.60.120.620">
    <property type="entry name" value="q2cbj1_9rhob like domain"/>
    <property type="match status" value="1"/>
</dbReference>
<evidence type="ECO:0008006" key="4">
    <source>
        <dbReference type="Google" id="ProtNLM"/>
    </source>
</evidence>
<dbReference type="Proteomes" id="UP000627292">
    <property type="component" value="Unassembled WGS sequence"/>
</dbReference>
<proteinExistence type="predicted"/>
<gene>
    <name evidence="2" type="ORF">GCM10011379_07870</name>
</gene>
<evidence type="ECO:0000313" key="2">
    <source>
        <dbReference type="EMBL" id="GGH60238.1"/>
    </source>
</evidence>
<dbReference type="SUPFAM" id="SSF51197">
    <property type="entry name" value="Clavaminate synthase-like"/>
    <property type="match status" value="1"/>
</dbReference>
<evidence type="ECO:0000256" key="1">
    <source>
        <dbReference type="ARBA" id="ARBA00001954"/>
    </source>
</evidence>
<dbReference type="EMBL" id="BMIB01000001">
    <property type="protein sequence ID" value="GGH60238.1"/>
    <property type="molecule type" value="Genomic_DNA"/>
</dbReference>
<protein>
    <recommendedName>
        <fullName evidence="4">Phytanoyl-CoA dioxygenase</fullName>
    </recommendedName>
</protein>
<dbReference type="InterPro" id="IPR008775">
    <property type="entry name" value="Phytyl_CoA_dOase-like"/>
</dbReference>
<evidence type="ECO:0000313" key="3">
    <source>
        <dbReference type="Proteomes" id="UP000627292"/>
    </source>
</evidence>